<dbReference type="RefSeq" id="WP_055153131.1">
    <property type="nucleotide sequence ID" value="NZ_CZAW01000050.1"/>
</dbReference>
<reference evidence="5 6" key="1">
    <citation type="submission" date="2015-09" db="EMBL/GenBank/DDBJ databases">
        <authorList>
            <consortium name="Pathogen Informatics"/>
        </authorList>
    </citation>
    <scope>NUCLEOTIDE SEQUENCE [LARGE SCALE GENOMIC DNA]</scope>
    <source>
        <strain evidence="5 6">2789STDY5834911</strain>
    </source>
</reference>
<dbReference type="InterPro" id="IPR011990">
    <property type="entry name" value="TPR-like_helical_dom_sf"/>
</dbReference>
<evidence type="ECO:0000256" key="3">
    <source>
        <dbReference type="PROSITE-ProRule" id="PRU00339"/>
    </source>
</evidence>
<dbReference type="PANTHER" id="PTHR45641">
    <property type="entry name" value="TETRATRICOPEPTIDE REPEAT PROTEIN (AFU_ORTHOLOGUE AFUA_6G03870)"/>
    <property type="match status" value="1"/>
</dbReference>
<dbReference type="SUPFAM" id="SSF52540">
    <property type="entry name" value="P-loop containing nucleoside triphosphate hydrolases"/>
    <property type="match status" value="1"/>
</dbReference>
<feature type="repeat" description="TPR" evidence="3">
    <location>
        <begin position="554"/>
        <end position="587"/>
    </location>
</feature>
<evidence type="ECO:0000256" key="1">
    <source>
        <dbReference type="ARBA" id="ARBA00022737"/>
    </source>
</evidence>
<evidence type="ECO:0000256" key="2">
    <source>
        <dbReference type="ARBA" id="ARBA00022803"/>
    </source>
</evidence>
<keyword evidence="1" id="KW-0677">Repeat</keyword>
<organism evidence="5 6">
    <name type="scientific">Blautia wexlerae</name>
    <dbReference type="NCBI Taxonomy" id="418240"/>
    <lineage>
        <taxon>Bacteria</taxon>
        <taxon>Bacillati</taxon>
        <taxon>Bacillota</taxon>
        <taxon>Clostridia</taxon>
        <taxon>Lachnospirales</taxon>
        <taxon>Lachnospiraceae</taxon>
        <taxon>Blautia</taxon>
    </lineage>
</organism>
<feature type="repeat" description="TPR" evidence="3">
    <location>
        <begin position="726"/>
        <end position="759"/>
    </location>
</feature>
<evidence type="ECO:0000259" key="4">
    <source>
        <dbReference type="Pfam" id="PF00931"/>
    </source>
</evidence>
<keyword evidence="2 3" id="KW-0802">TPR repeat</keyword>
<dbReference type="PANTHER" id="PTHR45641:SF19">
    <property type="entry name" value="NEPHROCYSTIN-3"/>
    <property type="match status" value="1"/>
</dbReference>
<proteinExistence type="predicted"/>
<sequence>MGLASIIISAATKEIAGFTVIGYLTEKAADIGTGKIWTELKKKIGDRPDSFECRLYGAIEKSVGEYLCKGTTEDVSAAICEYIFDAWCREGYLTPKRISNILHGYSSYAKQNDILAWYRTFQDQIIKDDILYPMFMMNNIQLSGEMQREQDKKIDQVLALLQTVMKENKEAQQEKPEYISDPPTDIDSFYVDRTILENELWTTIVLSGKSVLLYGIGGIGKTETAKSVLKKIYSMSCDVTGVYQIAWVTYINGKLKDSLIEAFHDTKGYTDREEAWEHIYNVIQTQREKLLIVIDNVETIEQDSDIERLGDLPCRILVTSRTEKIGGLYRYSVDHLPEEDCRDIFYHYYVGDHDNHYLDKILGLIEHHTVMLELLAKTANMEEKTLQEFYALLVQKGFRISNENVDSHHPSLKSEKRITEQLKILFTISKCRIQDKDLLCQLSVIPAIPFQYKAVRNWIEIQHKSQLEYLVKTGWLKSDGKLVSTYIMHSVIASAIRFQNEEHLYEKCRYVIHSITKEMDCGEQEHGAEKSYLIPFSWSISDVLWNHLCNEQDAEFLTNLAYIYYDIGNYDNAYQFFQRALEIDERVSGPNSITVSSDYYNLADVSYNMYQFSKSLSYLRKALAIRKKYYSSDDIEVVVLIKLLAGIYVKLNRSDRAEALYFWAEDKFERNPETDILQLSTHYSDMASFFRERGYPGDYDKARSYYQKAERGMKQIYGDKPHPEMAAFYDGYALLYDNMGKYSEALSLFQKALEIKQKTLKREHPDIVQSYGSIGLIYYELTEYDKALDCLNEALEIADKIWPGPSSFKADIYNNLGLVYRSKGDYPKAEDLYGCALCIREEIYASDHPMVLATKNNIAQVYASEERYGEAISLFETVIREYRENSTEDSAFLATVYDNLSTAYREMERYEDAIDICTEGLNIRKDIYGKRSLDYAISLNNLALIYYEMGILNDAADIFSEALAIKKETLPEIHGQISIGYFNLGLVYDKLHRDNEALENYRASMEIDNELEAYEDVLLTAEYIAEIYERNDMPEDAEAYRTLCSKDDVH</sequence>
<evidence type="ECO:0000313" key="5">
    <source>
        <dbReference type="EMBL" id="CUP96777.1"/>
    </source>
</evidence>
<dbReference type="Pfam" id="PF00931">
    <property type="entry name" value="NB-ARC"/>
    <property type="match status" value="1"/>
</dbReference>
<dbReference type="InterPro" id="IPR019734">
    <property type="entry name" value="TPR_rpt"/>
</dbReference>
<dbReference type="Gene3D" id="1.25.40.10">
    <property type="entry name" value="Tetratricopeptide repeat domain"/>
    <property type="match status" value="3"/>
</dbReference>
<dbReference type="PROSITE" id="PS50293">
    <property type="entry name" value="TPR_REGION"/>
    <property type="match status" value="3"/>
</dbReference>
<dbReference type="AlphaFoldDB" id="A0A174SLJ1"/>
<dbReference type="PROSITE" id="PS50005">
    <property type="entry name" value="TPR"/>
    <property type="match status" value="6"/>
</dbReference>
<gene>
    <name evidence="5" type="ORF">ERS852523_03454</name>
</gene>
<dbReference type="InterPro" id="IPR002182">
    <property type="entry name" value="NB-ARC"/>
</dbReference>
<feature type="repeat" description="TPR" evidence="3">
    <location>
        <begin position="768"/>
        <end position="801"/>
    </location>
</feature>
<feature type="repeat" description="TPR" evidence="3">
    <location>
        <begin position="978"/>
        <end position="1011"/>
    </location>
</feature>
<dbReference type="GO" id="GO:0043531">
    <property type="term" value="F:ADP binding"/>
    <property type="evidence" value="ECO:0007669"/>
    <property type="project" value="InterPro"/>
</dbReference>
<dbReference type="Pfam" id="PF13181">
    <property type="entry name" value="TPR_8"/>
    <property type="match status" value="1"/>
</dbReference>
<dbReference type="Proteomes" id="UP000095712">
    <property type="component" value="Unassembled WGS sequence"/>
</dbReference>
<dbReference type="OrthoDB" id="2008384at2"/>
<dbReference type="InterPro" id="IPR027417">
    <property type="entry name" value="P-loop_NTPase"/>
</dbReference>
<feature type="repeat" description="TPR" evidence="3">
    <location>
        <begin position="810"/>
        <end position="843"/>
    </location>
</feature>
<dbReference type="SMART" id="SM00028">
    <property type="entry name" value="TPR"/>
    <property type="match status" value="10"/>
</dbReference>
<dbReference type="SUPFAM" id="SSF48452">
    <property type="entry name" value="TPR-like"/>
    <property type="match status" value="3"/>
</dbReference>
<feature type="domain" description="NB-ARC" evidence="4">
    <location>
        <begin position="210"/>
        <end position="345"/>
    </location>
</feature>
<feature type="repeat" description="TPR" evidence="3">
    <location>
        <begin position="936"/>
        <end position="969"/>
    </location>
</feature>
<name>A0A174SLJ1_9FIRM</name>
<dbReference type="Gene3D" id="3.40.50.300">
    <property type="entry name" value="P-loop containing nucleotide triphosphate hydrolases"/>
    <property type="match status" value="1"/>
</dbReference>
<protein>
    <submittedName>
        <fullName evidence="5">Photosystem I assembly protein Ycf3</fullName>
    </submittedName>
</protein>
<dbReference type="EMBL" id="CZAW01000050">
    <property type="protein sequence ID" value="CUP96777.1"/>
    <property type="molecule type" value="Genomic_DNA"/>
</dbReference>
<dbReference type="Pfam" id="PF13424">
    <property type="entry name" value="TPR_12"/>
    <property type="match status" value="4"/>
</dbReference>
<accession>A0A174SLJ1</accession>
<evidence type="ECO:0000313" key="6">
    <source>
        <dbReference type="Proteomes" id="UP000095712"/>
    </source>
</evidence>